<name>A0A839T428_AZOMA</name>
<sequence length="128" mass="14422">MTDNRNTAPQGLQASITAGIGTFATASCMKWLPPEDTQYWISVCTLLSPVVGYFVAKFFCSIDEPEELTKYKAWLNKDLTNQKKILKDKNVPEDVKKEVRQKYTETTLKLASANQDYSPRGIVVNDPD</sequence>
<evidence type="ECO:0000313" key="1">
    <source>
        <dbReference type="EMBL" id="MBB3103759.1"/>
    </source>
</evidence>
<comment type="caution">
    <text evidence="1">The sequence shown here is derived from an EMBL/GenBank/DDBJ whole genome shotgun (WGS) entry which is preliminary data.</text>
</comment>
<evidence type="ECO:0000313" key="2">
    <source>
        <dbReference type="Proteomes" id="UP000549250"/>
    </source>
</evidence>
<dbReference type="Proteomes" id="UP000549250">
    <property type="component" value="Unassembled WGS sequence"/>
</dbReference>
<protein>
    <submittedName>
        <fullName evidence="1">Uncharacterized protein</fullName>
    </submittedName>
</protein>
<organism evidence="1 2">
    <name type="scientific">Azomonas macrocytogenes</name>
    <name type="common">Azotobacter macrocytogenes</name>
    <dbReference type="NCBI Taxonomy" id="69962"/>
    <lineage>
        <taxon>Bacteria</taxon>
        <taxon>Pseudomonadati</taxon>
        <taxon>Pseudomonadota</taxon>
        <taxon>Gammaproteobacteria</taxon>
        <taxon>Pseudomonadales</taxon>
        <taxon>Pseudomonadaceae</taxon>
        <taxon>Azomonas</taxon>
    </lineage>
</organism>
<gene>
    <name evidence="1" type="ORF">FHR87_002156</name>
</gene>
<dbReference type="AlphaFoldDB" id="A0A839T428"/>
<proteinExistence type="predicted"/>
<keyword evidence="2" id="KW-1185">Reference proteome</keyword>
<accession>A0A839T428</accession>
<dbReference type="EMBL" id="JACHXI010000009">
    <property type="protein sequence ID" value="MBB3103759.1"/>
    <property type="molecule type" value="Genomic_DNA"/>
</dbReference>
<reference evidence="1 2" key="1">
    <citation type="submission" date="2020-08" db="EMBL/GenBank/DDBJ databases">
        <title>Genomic Encyclopedia of Type Strains, Phase III (KMG-III): the genomes of soil and plant-associated and newly described type strains.</title>
        <authorList>
            <person name="Whitman W."/>
        </authorList>
    </citation>
    <scope>NUCLEOTIDE SEQUENCE [LARGE SCALE GENOMIC DNA]</scope>
    <source>
        <strain evidence="1 2">CECT 4462</strain>
    </source>
</reference>
<dbReference type="RefSeq" id="WP_183166669.1">
    <property type="nucleotide sequence ID" value="NZ_JACHXI010000009.1"/>
</dbReference>
<dbReference type="PROSITE" id="PS51257">
    <property type="entry name" value="PROKAR_LIPOPROTEIN"/>
    <property type="match status" value="1"/>
</dbReference>